<reference evidence="1" key="1">
    <citation type="journal article" date="2020" name="Nature">
        <title>Giant virus diversity and host interactions through global metagenomics.</title>
        <authorList>
            <person name="Schulz F."/>
            <person name="Roux S."/>
            <person name="Paez-Espino D."/>
            <person name="Jungbluth S."/>
            <person name="Walsh D.A."/>
            <person name="Denef V.J."/>
            <person name="McMahon K.D."/>
            <person name="Konstantinidis K.T."/>
            <person name="Eloe-Fadrosh E.A."/>
            <person name="Kyrpides N.C."/>
            <person name="Woyke T."/>
        </authorList>
    </citation>
    <scope>NUCLEOTIDE SEQUENCE</scope>
    <source>
        <strain evidence="1">GVMAG-S-1063924-116</strain>
    </source>
</reference>
<name>A0A6C0JT33_9ZZZZ</name>
<accession>A0A6C0JT33</accession>
<dbReference type="EMBL" id="MN740698">
    <property type="protein sequence ID" value="QHU08533.1"/>
    <property type="molecule type" value="Genomic_DNA"/>
</dbReference>
<proteinExistence type="predicted"/>
<organism evidence="1">
    <name type="scientific">viral metagenome</name>
    <dbReference type="NCBI Taxonomy" id="1070528"/>
    <lineage>
        <taxon>unclassified sequences</taxon>
        <taxon>metagenomes</taxon>
        <taxon>organismal metagenomes</taxon>
    </lineage>
</organism>
<dbReference type="AlphaFoldDB" id="A0A6C0JT33"/>
<protein>
    <submittedName>
        <fullName evidence="1">Uncharacterized protein</fullName>
    </submittedName>
</protein>
<sequence length="415" mass="46636">MGGSYPKSAYLKMNPSFYFPEASYTFSDIEKTPWYSGETDEKGPVCIEASSSLLVSLSRVDLTREGQVETPIELVEGTNPKLGNIRNRCTIIPCDSDRTTYYTLEESFDTDPGLKSEVYTRVNISGDLTQSSVDLKKTDATRPICAVFTEATVEKTDLPYSTTKEDVVEFLRHVTWVVVYGFKPELSYDDLGTDLDFLELRGSLNGRSSAHIKRLSCTEDSFTKMKSRSIDINKITQLELLGPERKMNRLGINKGKPTLFSSRIPELDVLVASCQKDFSHLHEVVKKGRVPGVLVIDSDYERKGGLTRIPVDTLPITVGGNYPITALDVIALCKSYGTYVICKSPRGRINFESVLASYVDEIQFTDYIRTISLLNIHLSNVTTITFPFNDPRQTYQIILRIRVRERGSRMKSGCK</sequence>
<evidence type="ECO:0000313" key="1">
    <source>
        <dbReference type="EMBL" id="QHU08533.1"/>
    </source>
</evidence>